<reference evidence="1 4" key="1">
    <citation type="submission" date="2015-09" db="EMBL/GenBank/DDBJ databases">
        <authorList>
            <consortium name="Pathogen Informatics"/>
        </authorList>
    </citation>
    <scope>NUCLEOTIDE SEQUENCE [LARGE SCALE GENOMIC DNA]</scope>
    <source>
        <strain evidence="1 4">2789STDY5834885</strain>
    </source>
</reference>
<keyword evidence="5" id="KW-1185">Reference proteome</keyword>
<dbReference type="Proteomes" id="UP001199915">
    <property type="component" value="Unassembled WGS sequence"/>
</dbReference>
<dbReference type="EMBL" id="CZAL01000025">
    <property type="protein sequence ID" value="CUP96397.1"/>
    <property type="molecule type" value="Genomic_DNA"/>
</dbReference>
<organism evidence="1 4">
    <name type="scientific">Fusicatenibacter saccharivorans</name>
    <dbReference type="NCBI Taxonomy" id="1150298"/>
    <lineage>
        <taxon>Bacteria</taxon>
        <taxon>Bacillati</taxon>
        <taxon>Bacillota</taxon>
        <taxon>Clostridia</taxon>
        <taxon>Lachnospirales</taxon>
        <taxon>Lachnospiraceae</taxon>
        <taxon>Fusicatenibacter</taxon>
    </lineage>
</organism>
<sequence length="225" mass="26664">MKKTVYHGSDHIIERPKYGYGKIYNDYGVGFYCTENQNMAKEWGVSADKNGYANRYEIECDGLKVLNLNMRDYTMLHWLTILLENREFDASTPLAAEAKEYLLQNFHLDYEKADIIIGYRADDSYFSFAADFINGAISYRQLSNAMRLGKLGQQFVLKSRRAFERLEFTGYEIASVQEWYKRKASRDHMARRQYFDLERNRRQRGDLYITTILDEEMKPDDPRLR</sequence>
<proteinExistence type="predicted"/>
<dbReference type="GeneID" id="79856355"/>
<evidence type="ECO:0000313" key="2">
    <source>
        <dbReference type="EMBL" id="MCG4766705.1"/>
    </source>
</evidence>
<evidence type="ECO:0000313" key="3">
    <source>
        <dbReference type="EMBL" id="NSE17745.1"/>
    </source>
</evidence>
<gene>
    <name evidence="1" type="ORF">ERS852498_03276</name>
    <name evidence="3" type="ORF">G5B05_15445</name>
    <name evidence="2" type="ORF">L0N21_14495</name>
</gene>
<evidence type="ECO:0000313" key="5">
    <source>
        <dbReference type="Proteomes" id="UP000768180"/>
    </source>
</evidence>
<dbReference type="Pfam" id="PF13151">
    <property type="entry name" value="DUF3990"/>
    <property type="match status" value="1"/>
</dbReference>
<dbReference type="AlphaFoldDB" id="A0A174SKG7"/>
<reference evidence="2" key="4">
    <citation type="submission" date="2022-01" db="EMBL/GenBank/DDBJ databases">
        <title>Collection of gut derived symbiotic bacterial strains cultured from healthy donors.</title>
        <authorList>
            <person name="Lin H."/>
            <person name="Kohout C."/>
            <person name="Waligurski E."/>
            <person name="Pamer E.G."/>
        </authorList>
    </citation>
    <scope>NUCLEOTIDE SEQUENCE</scope>
    <source>
        <strain evidence="2">DFI.5.49</strain>
    </source>
</reference>
<reference evidence="3 5" key="2">
    <citation type="journal article" date="2020" name="Cell Host Microbe">
        <title>Functional and Genomic Variation between Human-Derived Isolates of Lachnospiraceae Reveals Inter- and Intra-Species Diversity.</title>
        <authorList>
            <person name="Sorbara M.T."/>
            <person name="Littmann E.R."/>
            <person name="Fontana E."/>
            <person name="Moody T.U."/>
            <person name="Kohout C.E."/>
            <person name="Gjonbalaj M."/>
            <person name="Eaton V."/>
            <person name="Seok R."/>
            <person name="Leiner I.M."/>
            <person name="Pamer E.G."/>
        </authorList>
    </citation>
    <scope>NUCLEOTIDE SEQUENCE [LARGE SCALE GENOMIC DNA]</scope>
    <source>
        <strain evidence="3 5">MSK.14.54</strain>
    </source>
</reference>
<dbReference type="Proteomes" id="UP000095709">
    <property type="component" value="Unassembled WGS sequence"/>
</dbReference>
<dbReference type="EMBL" id="JAKNFS010000022">
    <property type="protein sequence ID" value="MCG4766705.1"/>
    <property type="molecule type" value="Genomic_DNA"/>
</dbReference>
<reference evidence="3" key="3">
    <citation type="submission" date="2020-02" db="EMBL/GenBank/DDBJ databases">
        <authorList>
            <person name="Littmann E."/>
            <person name="Sorbara M."/>
        </authorList>
    </citation>
    <scope>NUCLEOTIDE SEQUENCE</scope>
    <source>
        <strain evidence="3">MSK.14.54</strain>
    </source>
</reference>
<protein>
    <submittedName>
        <fullName evidence="2">DUF3990 domain-containing protein</fullName>
    </submittedName>
</protein>
<accession>A0A174SKG7</accession>
<evidence type="ECO:0000313" key="4">
    <source>
        <dbReference type="Proteomes" id="UP000095709"/>
    </source>
</evidence>
<dbReference type="RefSeq" id="WP_082426280.1">
    <property type="nucleotide sequence ID" value="NZ_CZAL01000025.1"/>
</dbReference>
<dbReference type="Proteomes" id="UP000768180">
    <property type="component" value="Unassembled WGS sequence"/>
</dbReference>
<dbReference type="InterPro" id="IPR025051">
    <property type="entry name" value="DUF3990"/>
</dbReference>
<evidence type="ECO:0000313" key="1">
    <source>
        <dbReference type="EMBL" id="CUP96397.1"/>
    </source>
</evidence>
<dbReference type="EMBL" id="JAAITQ010000045">
    <property type="protein sequence ID" value="NSE17745.1"/>
    <property type="molecule type" value="Genomic_DNA"/>
</dbReference>
<name>A0A174SKG7_9FIRM</name>